<proteinExistence type="predicted"/>
<dbReference type="SMART" id="SM00530">
    <property type="entry name" value="HTH_XRE"/>
    <property type="match status" value="1"/>
</dbReference>
<keyword evidence="4" id="KW-1185">Reference proteome</keyword>
<name>A0A1T5LAQ5_9FIRM</name>
<gene>
    <name evidence="3" type="ORF">SAMN02194393_02641</name>
</gene>
<dbReference type="PROSITE" id="PS50943">
    <property type="entry name" value="HTH_CROC1"/>
    <property type="match status" value="1"/>
</dbReference>
<dbReference type="GO" id="GO:0003700">
    <property type="term" value="F:DNA-binding transcription factor activity"/>
    <property type="evidence" value="ECO:0007669"/>
    <property type="project" value="TreeGrafter"/>
</dbReference>
<dbReference type="InterPro" id="IPR010982">
    <property type="entry name" value="Lambda_DNA-bd_dom_sf"/>
</dbReference>
<evidence type="ECO:0000313" key="4">
    <source>
        <dbReference type="Proteomes" id="UP000190285"/>
    </source>
</evidence>
<dbReference type="Proteomes" id="UP000190285">
    <property type="component" value="Unassembled WGS sequence"/>
</dbReference>
<sequence>MYYFYYIWGDILNIGEKIRRLRRVNNLTQDELANRCDLTKGFISQIERNLTSPSINTLIDILEALGTDISNFFNEKIDEKIVFSKEDIYENHYEDYGYLISWLIPNAQKNEMEPILVTISGKSSTKEDQPHEGEEFGYILKGKINLILGNQIYKIKSGESFYFKSNKSHYIDNPYNKPAIILWVSTPPSF</sequence>
<dbReference type="Gene3D" id="2.60.120.10">
    <property type="entry name" value="Jelly Rolls"/>
    <property type="match status" value="1"/>
</dbReference>
<reference evidence="3 4" key="1">
    <citation type="submission" date="2017-02" db="EMBL/GenBank/DDBJ databases">
        <authorList>
            <person name="Peterson S.W."/>
        </authorList>
    </citation>
    <scope>NUCLEOTIDE SEQUENCE [LARGE SCALE GENOMIC DNA]</scope>
    <source>
        <strain evidence="3 4">M1</strain>
    </source>
</reference>
<dbReference type="PANTHER" id="PTHR46797">
    <property type="entry name" value="HTH-TYPE TRANSCRIPTIONAL REGULATOR"/>
    <property type="match status" value="1"/>
</dbReference>
<dbReference type="CDD" id="cd00093">
    <property type="entry name" value="HTH_XRE"/>
    <property type="match status" value="1"/>
</dbReference>
<dbReference type="EMBL" id="FUZT01000006">
    <property type="protein sequence ID" value="SKC72755.1"/>
    <property type="molecule type" value="Genomic_DNA"/>
</dbReference>
<dbReference type="Gene3D" id="1.10.260.40">
    <property type="entry name" value="lambda repressor-like DNA-binding domains"/>
    <property type="match status" value="1"/>
</dbReference>
<evidence type="ECO:0000259" key="2">
    <source>
        <dbReference type="PROSITE" id="PS50943"/>
    </source>
</evidence>
<keyword evidence="1" id="KW-0238">DNA-binding</keyword>
<dbReference type="InterPro" id="IPR011051">
    <property type="entry name" value="RmlC_Cupin_sf"/>
</dbReference>
<dbReference type="Pfam" id="PF07883">
    <property type="entry name" value="Cupin_2"/>
    <property type="match status" value="1"/>
</dbReference>
<evidence type="ECO:0000313" key="3">
    <source>
        <dbReference type="EMBL" id="SKC72755.1"/>
    </source>
</evidence>
<dbReference type="GO" id="GO:0003677">
    <property type="term" value="F:DNA binding"/>
    <property type="evidence" value="ECO:0007669"/>
    <property type="project" value="UniProtKB-KW"/>
</dbReference>
<dbReference type="InterPro" id="IPR050807">
    <property type="entry name" value="TransReg_Diox_bact_type"/>
</dbReference>
<organism evidence="3 4">
    <name type="scientific">Maledivibacter halophilus</name>
    <dbReference type="NCBI Taxonomy" id="36842"/>
    <lineage>
        <taxon>Bacteria</taxon>
        <taxon>Bacillati</taxon>
        <taxon>Bacillota</taxon>
        <taxon>Clostridia</taxon>
        <taxon>Peptostreptococcales</taxon>
        <taxon>Caminicellaceae</taxon>
        <taxon>Maledivibacter</taxon>
    </lineage>
</organism>
<evidence type="ECO:0000256" key="1">
    <source>
        <dbReference type="ARBA" id="ARBA00023125"/>
    </source>
</evidence>
<dbReference type="GO" id="GO:0005829">
    <property type="term" value="C:cytosol"/>
    <property type="evidence" value="ECO:0007669"/>
    <property type="project" value="TreeGrafter"/>
</dbReference>
<accession>A0A1T5LAQ5</accession>
<dbReference type="Pfam" id="PF01381">
    <property type="entry name" value="HTH_3"/>
    <property type="match status" value="1"/>
</dbReference>
<dbReference type="SUPFAM" id="SSF47413">
    <property type="entry name" value="lambda repressor-like DNA-binding domains"/>
    <property type="match status" value="1"/>
</dbReference>
<dbReference type="SUPFAM" id="SSF51182">
    <property type="entry name" value="RmlC-like cupins"/>
    <property type="match status" value="1"/>
</dbReference>
<dbReference type="CDD" id="cd02209">
    <property type="entry name" value="cupin_XRE_C"/>
    <property type="match status" value="1"/>
</dbReference>
<dbReference type="InterPro" id="IPR013096">
    <property type="entry name" value="Cupin_2"/>
</dbReference>
<dbReference type="AlphaFoldDB" id="A0A1T5LAQ5"/>
<dbReference type="InterPro" id="IPR001387">
    <property type="entry name" value="Cro/C1-type_HTH"/>
</dbReference>
<dbReference type="STRING" id="36842.SAMN02194393_02641"/>
<protein>
    <submittedName>
        <fullName evidence="3">Transcriptional regulator, XRE family with cupin sensor</fullName>
    </submittedName>
</protein>
<dbReference type="PANTHER" id="PTHR46797:SF2">
    <property type="entry name" value="TRANSCRIPTIONAL REGULATOR"/>
    <property type="match status" value="1"/>
</dbReference>
<feature type="domain" description="HTH cro/C1-type" evidence="2">
    <location>
        <begin position="18"/>
        <end position="72"/>
    </location>
</feature>
<dbReference type="InterPro" id="IPR014710">
    <property type="entry name" value="RmlC-like_jellyroll"/>
</dbReference>